<name>A0A1L7N0W6_9CAUD</name>
<evidence type="ECO:0000313" key="2">
    <source>
        <dbReference type="Proteomes" id="UP000222831"/>
    </source>
</evidence>
<dbReference type="KEGG" id="vg:40074543"/>
<dbReference type="GeneID" id="40074543"/>
<reference evidence="1 2" key="1">
    <citation type="submission" date="2016-12" db="EMBL/GenBank/DDBJ databases">
        <title>Characterization of two jumbo phages RP12 and RP31 infecting the phytopathogen Ralstonia solanacearum.</title>
        <authorList>
            <person name="Kawasaki T."/>
            <person name="Yoshikawa G."/>
            <person name="Ogata H."/>
            <person name="Yamada T."/>
        </authorList>
    </citation>
    <scope>NUCLEOTIDE SEQUENCE [LARGE SCALE GENOMIC DNA]</scope>
    <source>
        <strain evidence="1 2">RP12</strain>
    </source>
</reference>
<keyword evidence="2" id="KW-1185">Reference proteome</keyword>
<sequence length="561" mass="58681">MIKFKTLRRGLGMNVVDIDGTLYIDGSPYNPTTLAPLGDNYRQGPSAPLPYSGTTPDGGPGWYMALPRVIYSATPNAMFIAAASDAGGGCSDYMNAGLLANGTPNYVPPQPGENFVVVAGGGGLGARNGMFKRDRATMDALASYASWTGSLDQYNAISSWLPAVSGSYINILQAMGFGSSQVTNAAADFNTANSPLMGSFSGQSHGRTITGILGSFAVLYSNKQWQTATDAATVAVINRQAKTLTTLSAAITGAASVDHCGAVPSHIINETSARGYFFVAESTAGSDNISVSTITVDTIPTTPTATLAACTYDWTGNGGVSAFPALSRAQPSARKIRASIIDRTSTTGKVYLLVTITEAPASTLEAQASHVGVLFEITSKSTLKFVQKFSIADNARAYHTMFTSDAHDRLVVRQADRIAIYKFNDATLFQKVSEYAGQFIAIGVDSQERIWMIEGSSGNQSGNGAVLYYINPENLPNSVSVTFDNSIYTFSGAAINTNAHVNIWNSSGVRIAQNLNLAITSGNATFAGGATTTSVTTSTTGDTLVPISINGIGDVVVEAST</sequence>
<accession>A0A1L7N0W6</accession>
<organism evidence="1 2">
    <name type="scientific">Ralstonia phage RP12</name>
    <dbReference type="NCBI Taxonomy" id="1923889"/>
    <lineage>
        <taxon>Viruses</taxon>
        <taxon>Duplodnaviria</taxon>
        <taxon>Heunggongvirae</taxon>
        <taxon>Uroviricota</taxon>
        <taxon>Caudoviricetes</taxon>
        <taxon>Chimalliviridae</taxon>
        <taxon>Ripduovirus</taxon>
        <taxon>Ripduovirus RP12</taxon>
    </lineage>
</organism>
<dbReference type="RefSeq" id="YP_009598841.1">
    <property type="nucleotide sequence ID" value="NC_041911.1"/>
</dbReference>
<dbReference type="EMBL" id="AP017924">
    <property type="protein sequence ID" value="BAW19122.1"/>
    <property type="molecule type" value="Genomic_DNA"/>
</dbReference>
<proteinExistence type="predicted"/>
<evidence type="ECO:0000313" key="1">
    <source>
        <dbReference type="EMBL" id="BAW19122.1"/>
    </source>
</evidence>
<protein>
    <submittedName>
        <fullName evidence="1">Uncharacterized protein</fullName>
    </submittedName>
</protein>
<dbReference type="Proteomes" id="UP000222831">
    <property type="component" value="Segment"/>
</dbReference>